<dbReference type="AlphaFoldDB" id="A0A2M7XHU4"/>
<feature type="compositionally biased region" description="Polar residues" evidence="1">
    <location>
        <begin position="50"/>
        <end position="60"/>
    </location>
</feature>
<protein>
    <recommendedName>
        <fullName evidence="4">Regulator of chromosome condensation</fullName>
    </recommendedName>
</protein>
<organism evidence="2 3">
    <name type="scientific">Candidatus Uhrbacteria bacterium CG_4_9_14_3_um_filter_36_7</name>
    <dbReference type="NCBI Taxonomy" id="1975033"/>
    <lineage>
        <taxon>Bacteria</taxon>
        <taxon>Candidatus Uhriibacteriota</taxon>
    </lineage>
</organism>
<feature type="compositionally biased region" description="Acidic residues" evidence="1">
    <location>
        <begin position="63"/>
        <end position="80"/>
    </location>
</feature>
<feature type="region of interest" description="Disordered" evidence="1">
    <location>
        <begin position="42"/>
        <end position="151"/>
    </location>
</feature>
<comment type="caution">
    <text evidence="2">The sequence shown here is derived from an EMBL/GenBank/DDBJ whole genome shotgun (WGS) entry which is preliminary data.</text>
</comment>
<sequence>MRRQFFAIVFVVVFLAALVGCGSSTVYDDTWYGISTPTCTPTVVPDADETSTPGDNSAQNPPDGDDDSSEPPSGGDDDDSTPAPSVTPSPTPVSPTATPVPVTPSPTIEEPTEAPVTPTPITTPTPTPAPVDVDADDDGAFDSVDCDDEDASVYPGAVEVCEDGIDQDCDGEDEECSPTETPVSPTATPVPVTPSPTPAPTPVPPADYDGDGYSVERGDCDDSDAATYPGATEVCDSKDNDCDGSIDNGAGNVTFYHDADGDGYGVSSSTTQACAKPDGYASVAGDCDDEDATVYPNAPELCDGMDSDCDGVSSDEDCDSDGFTAKLDCDDEDAAIHPGAAETCDAVDEDCDGEADEGLNITQYPDADGDGYGNPSFKITTDCALRVKHVTNDQDCDDEDGSVYPGALELCDQQDNDCDGSIDENVSTTTWYRDADGDGYGAASVTQSACAQPVGYVSVSGDCNDSDAAIHPGATEVSDGVDNDCDGIVDEGTSSGDDDGDGKSEAAGDCDDDDPTIYPGASEICDGQDNDCDLQIDEEGVGTTYYQDADADGLGNLSKTVTTCAVKPTGYVTNSKDCDDADEDIGQADAYGFCQSVWIETSSVCVSPVLFSQGSVYQSNPAYVLGYGGSLNWCLQDTFKLTPRSDRAFCWDMSAVATGDYEFTLVSSLGSGGQALSTGSCSTADFVWIQNGSVCIDNAGSEVADDFCAEQGSASSFLFAVRKDASGNIVPNGDYYAD</sequence>
<accession>A0A2M7XHU4</accession>
<dbReference type="Pfam" id="PF11617">
    <property type="entry name" value="Cu-binding_MopE"/>
    <property type="match status" value="7"/>
</dbReference>
<dbReference type="InterPro" id="IPR021655">
    <property type="entry name" value="Put_metal-bd"/>
</dbReference>
<reference evidence="3" key="1">
    <citation type="submission" date="2017-09" db="EMBL/GenBank/DDBJ databases">
        <title>Depth-based differentiation of microbial function through sediment-hosted aquifers and enrichment of novel symbionts in the deep terrestrial subsurface.</title>
        <authorList>
            <person name="Probst A.J."/>
            <person name="Ladd B."/>
            <person name="Jarett J.K."/>
            <person name="Geller-Mcgrath D.E."/>
            <person name="Sieber C.M.K."/>
            <person name="Emerson J.B."/>
            <person name="Anantharaman K."/>
            <person name="Thomas B.C."/>
            <person name="Malmstrom R."/>
            <person name="Stieglmeier M."/>
            <person name="Klingl A."/>
            <person name="Woyke T."/>
            <person name="Ryan C.M."/>
            <person name="Banfield J.F."/>
        </authorList>
    </citation>
    <scope>NUCLEOTIDE SEQUENCE [LARGE SCALE GENOMIC DNA]</scope>
</reference>
<feature type="region of interest" description="Disordered" evidence="1">
    <location>
        <begin position="164"/>
        <end position="225"/>
    </location>
</feature>
<evidence type="ECO:0000256" key="1">
    <source>
        <dbReference type="SAM" id="MobiDB-lite"/>
    </source>
</evidence>
<evidence type="ECO:0000313" key="3">
    <source>
        <dbReference type="Proteomes" id="UP000229749"/>
    </source>
</evidence>
<feature type="compositionally biased region" description="Low complexity" evidence="1">
    <location>
        <begin position="94"/>
        <end position="116"/>
    </location>
</feature>
<dbReference type="PROSITE" id="PS51257">
    <property type="entry name" value="PROKAR_LIPOPROTEIN"/>
    <property type="match status" value="1"/>
</dbReference>
<gene>
    <name evidence="2" type="ORF">CO172_01435</name>
</gene>
<feature type="compositionally biased region" description="Low complexity" evidence="1">
    <location>
        <begin position="178"/>
        <end position="190"/>
    </location>
</feature>
<evidence type="ECO:0008006" key="4">
    <source>
        <dbReference type="Google" id="ProtNLM"/>
    </source>
</evidence>
<feature type="region of interest" description="Disordered" evidence="1">
    <location>
        <begin position="470"/>
        <end position="517"/>
    </location>
</feature>
<proteinExistence type="predicted"/>
<dbReference type="Proteomes" id="UP000229749">
    <property type="component" value="Unassembled WGS sequence"/>
</dbReference>
<feature type="compositionally biased region" description="Acidic residues" evidence="1">
    <location>
        <begin position="133"/>
        <end position="151"/>
    </location>
</feature>
<dbReference type="EMBL" id="PFWS01000021">
    <property type="protein sequence ID" value="PJA47442.1"/>
    <property type="molecule type" value="Genomic_DNA"/>
</dbReference>
<feature type="compositionally biased region" description="Acidic residues" evidence="1">
    <location>
        <begin position="164"/>
        <end position="177"/>
    </location>
</feature>
<feature type="compositionally biased region" description="Pro residues" evidence="1">
    <location>
        <begin position="191"/>
        <end position="205"/>
    </location>
</feature>
<dbReference type="PRINTS" id="PR01217">
    <property type="entry name" value="PRICHEXTENSN"/>
</dbReference>
<evidence type="ECO:0000313" key="2">
    <source>
        <dbReference type="EMBL" id="PJA47442.1"/>
    </source>
</evidence>
<feature type="compositionally biased region" description="Acidic residues" evidence="1">
    <location>
        <begin position="479"/>
        <end position="489"/>
    </location>
</feature>
<feature type="compositionally biased region" description="Pro residues" evidence="1">
    <location>
        <begin position="117"/>
        <end position="129"/>
    </location>
</feature>
<name>A0A2M7XHU4_9BACT</name>